<keyword evidence="1" id="KW-0812">Transmembrane</keyword>
<proteinExistence type="predicted"/>
<organism evidence="2 3">
    <name type="scientific">Hathewaya proteolytica DSM 3090</name>
    <dbReference type="NCBI Taxonomy" id="1121331"/>
    <lineage>
        <taxon>Bacteria</taxon>
        <taxon>Bacillati</taxon>
        <taxon>Bacillota</taxon>
        <taxon>Clostridia</taxon>
        <taxon>Eubacteriales</taxon>
        <taxon>Clostridiaceae</taxon>
        <taxon>Hathewaya</taxon>
    </lineage>
</organism>
<dbReference type="STRING" id="1121331.SAMN02745248_00658"/>
<dbReference type="AlphaFoldDB" id="A0A1M6L7U9"/>
<keyword evidence="1" id="KW-0472">Membrane</keyword>
<reference evidence="2 3" key="1">
    <citation type="submission" date="2016-11" db="EMBL/GenBank/DDBJ databases">
        <authorList>
            <person name="Jaros S."/>
            <person name="Januszkiewicz K."/>
            <person name="Wedrychowicz H."/>
        </authorList>
    </citation>
    <scope>NUCLEOTIDE SEQUENCE [LARGE SCALE GENOMIC DNA]</scope>
    <source>
        <strain evidence="2 3">DSM 3090</strain>
    </source>
</reference>
<dbReference type="OrthoDB" id="1936981at2"/>
<dbReference type="Proteomes" id="UP000183952">
    <property type="component" value="Unassembled WGS sequence"/>
</dbReference>
<dbReference type="EMBL" id="FRAD01000005">
    <property type="protein sequence ID" value="SHJ67250.1"/>
    <property type="molecule type" value="Genomic_DNA"/>
</dbReference>
<sequence length="161" mass="19031">MIVERQKNYISGSEVLKEEVLREQKKKVDSLKEFKKENYKNKRQKQNIKRMNMIKGLSVFFLVAMTIMVRYSIIYSTQKQIINLKSEITKVKCNSDELKVALLKHDNINEIDAKAKTEYGMKEPRIANTYYYDLSKNNFAEVNSNSNKNTTILDRILKYLF</sequence>
<feature type="transmembrane region" description="Helical" evidence="1">
    <location>
        <begin position="53"/>
        <end position="73"/>
    </location>
</feature>
<keyword evidence="3" id="KW-1185">Reference proteome</keyword>
<evidence type="ECO:0000256" key="1">
    <source>
        <dbReference type="SAM" id="Phobius"/>
    </source>
</evidence>
<evidence type="ECO:0000313" key="3">
    <source>
        <dbReference type="Proteomes" id="UP000183952"/>
    </source>
</evidence>
<gene>
    <name evidence="2" type="ORF">SAMN02745248_00658</name>
</gene>
<evidence type="ECO:0000313" key="2">
    <source>
        <dbReference type="EMBL" id="SHJ67250.1"/>
    </source>
</evidence>
<protein>
    <recommendedName>
        <fullName evidence="4">Cell division protein FtsL</fullName>
    </recommendedName>
</protein>
<name>A0A1M6L7U9_9CLOT</name>
<dbReference type="RefSeq" id="WP_072902303.1">
    <property type="nucleotide sequence ID" value="NZ_FRAD01000005.1"/>
</dbReference>
<evidence type="ECO:0008006" key="4">
    <source>
        <dbReference type="Google" id="ProtNLM"/>
    </source>
</evidence>
<keyword evidence="1" id="KW-1133">Transmembrane helix</keyword>
<accession>A0A1M6L7U9</accession>